<keyword evidence="1" id="KW-0732">Signal</keyword>
<proteinExistence type="predicted"/>
<name>A0ABP0IBS8_9DINO</name>
<feature type="chain" id="PRO_5045471128" evidence="1">
    <location>
        <begin position="16"/>
        <end position="581"/>
    </location>
</feature>
<evidence type="ECO:0000313" key="2">
    <source>
        <dbReference type="EMBL" id="CAK8998754.1"/>
    </source>
</evidence>
<reference evidence="2 3" key="1">
    <citation type="submission" date="2024-02" db="EMBL/GenBank/DDBJ databases">
        <authorList>
            <person name="Chen Y."/>
            <person name="Shah S."/>
            <person name="Dougan E. K."/>
            <person name="Thang M."/>
            <person name="Chan C."/>
        </authorList>
    </citation>
    <scope>NUCLEOTIDE SEQUENCE [LARGE SCALE GENOMIC DNA]</scope>
</reference>
<feature type="signal peptide" evidence="1">
    <location>
        <begin position="1"/>
        <end position="15"/>
    </location>
</feature>
<comment type="caution">
    <text evidence="2">The sequence shown here is derived from an EMBL/GenBank/DDBJ whole genome shotgun (WGS) entry which is preliminary data.</text>
</comment>
<dbReference type="EMBL" id="CAXAMN010002237">
    <property type="protein sequence ID" value="CAK8998754.1"/>
    <property type="molecule type" value="Genomic_DNA"/>
</dbReference>
<accession>A0ABP0IBS8</accession>
<dbReference type="Proteomes" id="UP001642484">
    <property type="component" value="Unassembled WGS sequence"/>
</dbReference>
<protein>
    <submittedName>
        <fullName evidence="2">Uncharacterized protein</fullName>
    </submittedName>
</protein>
<evidence type="ECO:0000256" key="1">
    <source>
        <dbReference type="SAM" id="SignalP"/>
    </source>
</evidence>
<organism evidence="2 3">
    <name type="scientific">Durusdinium trenchii</name>
    <dbReference type="NCBI Taxonomy" id="1381693"/>
    <lineage>
        <taxon>Eukaryota</taxon>
        <taxon>Sar</taxon>
        <taxon>Alveolata</taxon>
        <taxon>Dinophyceae</taxon>
        <taxon>Suessiales</taxon>
        <taxon>Symbiodiniaceae</taxon>
        <taxon>Durusdinium</taxon>
    </lineage>
</organism>
<gene>
    <name evidence="2" type="ORF">CCMP2556_LOCUS5376</name>
</gene>
<sequence length="581" mass="66401">MRAYLYLLCPSLLEAWRLACVVKLGNSTADLHGFHSIYRTWGSHCEWLVAVIPSGARATFWTTVGQGSFQVIQLVDPPSDARDLLQLTRLTIDTISGGLADLVCALARPWMFLVPQNLIAFLSDQQTASGELGHWSIPCGKTLFCQTGLPQVSQVSMRAWPLFPAMCGRRLEEACGQNLSQPVALHASSTRQLSELHAFFYHAWPLKANCQLRLASSARPPLPRVAVLIGSLLRGLHKSGQMLRRLFKDRRIRYHIFMYSSPPLAWGNNLGCARLLDDLVHQLPRHQITWRYATRSENLQEEAFAKRVNSRHMRQWFKLEQAYEMMEAYEQEQNRDFDLVLKLRTDMFLPAPLDLADFPEILTSRTVYSFTDIAFMSRRDVARSLLKSVTEKLSQYAGNQRALFPLDFERLLRNGWVEGFRLQTFPDIGSPELRAAIASGHPNKCMALLRHYRRELENAGDVPSFSGHWRFRPETPEYQAWERDGKLAPDTQMCSVTRWFYLIHRTLPEVQVRRWPNHGGGMMGLFPERFTWHCNCEPPGCWPLAWGQAPLELIRGVDWIQHPDTGAWIALGSTDANASKD</sequence>
<evidence type="ECO:0000313" key="3">
    <source>
        <dbReference type="Proteomes" id="UP001642484"/>
    </source>
</evidence>
<keyword evidence="3" id="KW-1185">Reference proteome</keyword>